<dbReference type="GO" id="GO:0017004">
    <property type="term" value="P:cytochrome complex assembly"/>
    <property type="evidence" value="ECO:0007669"/>
    <property type="project" value="UniProtKB-KW"/>
</dbReference>
<dbReference type="GeneID" id="93352609"/>
<evidence type="ECO:0000259" key="7">
    <source>
        <dbReference type="Pfam" id="PF05140"/>
    </source>
</evidence>
<feature type="transmembrane region" description="Helical" evidence="6">
    <location>
        <begin position="74"/>
        <end position="95"/>
    </location>
</feature>
<organism evidence="8 9">
    <name type="scientific">Neisseria elongata</name>
    <dbReference type="NCBI Taxonomy" id="495"/>
    <lineage>
        <taxon>Bacteria</taxon>
        <taxon>Pseudomonadati</taxon>
        <taxon>Pseudomonadota</taxon>
        <taxon>Betaproteobacteria</taxon>
        <taxon>Neisseriales</taxon>
        <taxon>Neisseriaceae</taxon>
        <taxon>Neisseria</taxon>
    </lineage>
</organism>
<evidence type="ECO:0000256" key="2">
    <source>
        <dbReference type="ARBA" id="ARBA00022692"/>
    </source>
</evidence>
<dbReference type="Proteomes" id="UP000254927">
    <property type="component" value="Unassembled WGS sequence"/>
</dbReference>
<name>A0A378U1S5_NEIEL</name>
<evidence type="ECO:0000256" key="3">
    <source>
        <dbReference type="ARBA" id="ARBA00022748"/>
    </source>
</evidence>
<dbReference type="Pfam" id="PF05140">
    <property type="entry name" value="ResB"/>
    <property type="match status" value="1"/>
</dbReference>
<sequence>MATGKKIPLIRRPWFAFLSSMRFAVALLCILGIASVIGTVLQQNLSYTDYIVKFGPFWSRIFQALGLFDVYSSIWFVVIMLFLVLSTGLCLWRNIPPFMREMRSFRLKASRQSLAAMKHTALLENGLTPSVGMRYFNVRGFAVKQVEREDGSVLVAGKKGAANKWGYIFAHLAIIVICLGGLIDSNLLLKIGMLTGKITPDNTAVFARNFKPESILSDGNPSFRGNVNLSEGQEADVVFLNADQGLLVQQLPFSVKLKKFHIDFYDTGMPSDFASDLEVTDKKTGKVSEHTIRVNHPLTLHGISIYQASFADGGSGLQFKAWDLAANSSRFAELKGTSMNSFPLNMGGEQKFTLEFDKFTSMNVEDMSEPAKKEQGLKQKLNDARAVKQEKKFTNLGPSIIYRLRDSAGQAIEFKNYMLPIKQEDDYFFITGTRSGLEQQYRWLRIPADSKHKADTFMIWRELMNDETVRSRISTAAAASAPEDIRPQFKQAVENTLLLFARGGYLELDKFVQTAVPENEREKMRDYFYQILIGGASLTLDEALNRQNLPAWQQEDKRNRFLLHAMDAYTGLTEYPAPVLLQLDSFQEVRSSGLQMTKSPGAVLVYIGSLLLVLGTVFMFYIREKRFWLLFEPNGIRFAMSSSRHERDLQREFPEHLQGLKRLAEDLNHDANHRQH</sequence>
<dbReference type="PANTHER" id="PTHR31566">
    <property type="entry name" value="CYTOCHROME C BIOGENESIS PROTEIN CCS1, CHLOROPLASTIC"/>
    <property type="match status" value="1"/>
</dbReference>
<dbReference type="PANTHER" id="PTHR31566:SF0">
    <property type="entry name" value="CYTOCHROME C BIOGENESIS PROTEIN CCS1, CHLOROPLASTIC"/>
    <property type="match status" value="1"/>
</dbReference>
<evidence type="ECO:0000256" key="4">
    <source>
        <dbReference type="ARBA" id="ARBA00022989"/>
    </source>
</evidence>
<dbReference type="InterPro" id="IPR023494">
    <property type="entry name" value="Cyt_c_bgen_Ccs1/CcsB/ResB"/>
</dbReference>
<keyword evidence="4 6" id="KW-1133">Transmembrane helix</keyword>
<evidence type="ECO:0000313" key="9">
    <source>
        <dbReference type="Proteomes" id="UP000254927"/>
    </source>
</evidence>
<reference evidence="8 9" key="1">
    <citation type="submission" date="2018-06" db="EMBL/GenBank/DDBJ databases">
        <authorList>
            <consortium name="Pathogen Informatics"/>
            <person name="Doyle S."/>
        </authorList>
    </citation>
    <scope>NUCLEOTIDE SEQUENCE [LARGE SCALE GENOMIC DNA]</scope>
    <source>
        <strain evidence="8 9">NCTC10660</strain>
    </source>
</reference>
<dbReference type="GO" id="GO:0016020">
    <property type="term" value="C:membrane"/>
    <property type="evidence" value="ECO:0007669"/>
    <property type="project" value="UniProtKB-SubCell"/>
</dbReference>
<evidence type="ECO:0000256" key="5">
    <source>
        <dbReference type="ARBA" id="ARBA00023136"/>
    </source>
</evidence>
<keyword evidence="3" id="KW-0201">Cytochrome c-type biogenesis</keyword>
<proteinExistence type="predicted"/>
<evidence type="ECO:0000256" key="1">
    <source>
        <dbReference type="ARBA" id="ARBA00004141"/>
    </source>
</evidence>
<dbReference type="EMBL" id="UGQW01000002">
    <property type="protein sequence ID" value="STZ68123.1"/>
    <property type="molecule type" value="Genomic_DNA"/>
</dbReference>
<evidence type="ECO:0000256" key="6">
    <source>
        <dbReference type="SAM" id="Phobius"/>
    </source>
</evidence>
<dbReference type="RefSeq" id="WP_074897411.1">
    <property type="nucleotide sequence ID" value="NZ_CP031252.1"/>
</dbReference>
<accession>A0A378U1S5</accession>
<feature type="transmembrane region" description="Helical" evidence="6">
    <location>
        <begin position="603"/>
        <end position="622"/>
    </location>
</feature>
<comment type="subcellular location">
    <subcellularLocation>
        <location evidence="1">Membrane</location>
        <topology evidence="1">Multi-pass membrane protein</topology>
    </subcellularLocation>
</comment>
<gene>
    <name evidence="8" type="primary">ccsB</name>
    <name evidence="8" type="ORF">NCTC10660_01629</name>
</gene>
<feature type="domain" description="ResB-like" evidence="7">
    <location>
        <begin position="21"/>
        <end position="653"/>
    </location>
</feature>
<keyword evidence="5 6" id="KW-0472">Membrane</keyword>
<feature type="transmembrane region" description="Helical" evidence="6">
    <location>
        <begin position="165"/>
        <end position="183"/>
    </location>
</feature>
<protein>
    <submittedName>
        <fullName evidence="8">Cytochrome biogenesis protein</fullName>
    </submittedName>
</protein>
<dbReference type="InterPro" id="IPR007816">
    <property type="entry name" value="ResB-like_domain"/>
</dbReference>
<dbReference type="AlphaFoldDB" id="A0A378U1S5"/>
<keyword evidence="2 6" id="KW-0812">Transmembrane</keyword>
<evidence type="ECO:0000313" key="8">
    <source>
        <dbReference type="EMBL" id="STZ68123.1"/>
    </source>
</evidence>